<dbReference type="Pfam" id="PF00550">
    <property type="entry name" value="PP-binding"/>
    <property type="match status" value="1"/>
</dbReference>
<dbReference type="EMBL" id="CP044205">
    <property type="protein sequence ID" value="QFY42457.1"/>
    <property type="molecule type" value="Genomic_DNA"/>
</dbReference>
<dbReference type="SUPFAM" id="SSF47336">
    <property type="entry name" value="ACP-like"/>
    <property type="match status" value="1"/>
</dbReference>
<keyword evidence="5" id="KW-1185">Reference proteome</keyword>
<evidence type="ECO:0000313" key="4">
    <source>
        <dbReference type="EMBL" id="QFY42457.1"/>
    </source>
</evidence>
<dbReference type="AlphaFoldDB" id="A0A5Q0BJW7"/>
<dbReference type="InParanoid" id="A0A5Q0BJW7"/>
<reference evidence="4 5" key="1">
    <citation type="submission" date="2019-09" db="EMBL/GenBank/DDBJ databases">
        <title>Ecophysiology of the spiral-shaped methanotroph Methylospira mobilis as revealed by the complete genome sequence.</title>
        <authorList>
            <person name="Oshkin I.Y."/>
            <person name="Dedysh S.N."/>
            <person name="Miroshnikov K."/>
            <person name="Danilova O.V."/>
            <person name="Hakobyan A."/>
            <person name="Liesack W."/>
        </authorList>
    </citation>
    <scope>NUCLEOTIDE SEQUENCE [LARGE SCALE GENOMIC DNA]</scope>
    <source>
        <strain evidence="4 5">Shm1</strain>
    </source>
</reference>
<keyword evidence="1" id="KW-0596">Phosphopantetheine</keyword>
<dbReference type="Proteomes" id="UP000325755">
    <property type="component" value="Chromosome"/>
</dbReference>
<proteinExistence type="predicted"/>
<sequence>MKDKLKSFIFSEIIHHDNPDVFSDGDDLLEAGLDSMGLMRLIMFAEKTFAVTLPDTEIEPDNVRTLNALELWITKSRLN</sequence>
<dbReference type="RefSeq" id="WP_153248452.1">
    <property type="nucleotide sequence ID" value="NZ_CP044205.1"/>
</dbReference>
<keyword evidence="2" id="KW-0597">Phosphoprotein</keyword>
<dbReference type="PROSITE" id="PS50075">
    <property type="entry name" value="CARRIER"/>
    <property type="match status" value="1"/>
</dbReference>
<feature type="domain" description="Carrier" evidence="3">
    <location>
        <begin position="1"/>
        <end position="77"/>
    </location>
</feature>
<dbReference type="KEGG" id="mmob:F6R98_07320"/>
<organism evidence="4 5">
    <name type="scientific">Candidatus Methylospira mobilis</name>
    <dbReference type="NCBI Taxonomy" id="1808979"/>
    <lineage>
        <taxon>Bacteria</taxon>
        <taxon>Pseudomonadati</taxon>
        <taxon>Pseudomonadota</taxon>
        <taxon>Gammaproteobacteria</taxon>
        <taxon>Methylococcales</taxon>
        <taxon>Methylococcaceae</taxon>
        <taxon>Candidatus Methylospira</taxon>
    </lineage>
</organism>
<dbReference type="Gene3D" id="1.10.1200.10">
    <property type="entry name" value="ACP-like"/>
    <property type="match status" value="1"/>
</dbReference>
<evidence type="ECO:0000256" key="2">
    <source>
        <dbReference type="ARBA" id="ARBA00022553"/>
    </source>
</evidence>
<accession>A0A5Q0BJW7</accession>
<gene>
    <name evidence="4" type="ORF">F6R98_07320</name>
</gene>
<evidence type="ECO:0000259" key="3">
    <source>
        <dbReference type="PROSITE" id="PS50075"/>
    </source>
</evidence>
<evidence type="ECO:0000313" key="5">
    <source>
        <dbReference type="Proteomes" id="UP000325755"/>
    </source>
</evidence>
<evidence type="ECO:0000256" key="1">
    <source>
        <dbReference type="ARBA" id="ARBA00022450"/>
    </source>
</evidence>
<dbReference type="PROSITE" id="PS00012">
    <property type="entry name" value="PHOSPHOPANTETHEINE"/>
    <property type="match status" value="1"/>
</dbReference>
<dbReference type="InterPro" id="IPR009081">
    <property type="entry name" value="PP-bd_ACP"/>
</dbReference>
<dbReference type="InterPro" id="IPR006162">
    <property type="entry name" value="Ppantetheine_attach_site"/>
</dbReference>
<dbReference type="InterPro" id="IPR036736">
    <property type="entry name" value="ACP-like_sf"/>
</dbReference>
<dbReference type="OrthoDB" id="5570057at2"/>
<name>A0A5Q0BJW7_9GAMM</name>
<protein>
    <submittedName>
        <fullName evidence="4">Acyl carrier protein</fullName>
    </submittedName>
</protein>